<evidence type="ECO:0000256" key="4">
    <source>
        <dbReference type="ARBA" id="ARBA00023002"/>
    </source>
</evidence>
<protein>
    <submittedName>
        <fullName evidence="8">Pyridoxal 5'-phosphate synthase</fullName>
        <ecNumber evidence="8">1.4.3.5</ecNumber>
    </submittedName>
</protein>
<dbReference type="STRING" id="743718.Isova_2019"/>
<evidence type="ECO:0000256" key="2">
    <source>
        <dbReference type="ARBA" id="ARBA00022630"/>
    </source>
</evidence>
<gene>
    <name evidence="8" type="ordered locus">Isova_2019</name>
</gene>
<dbReference type="InterPro" id="IPR011576">
    <property type="entry name" value="Pyridox_Oxase_N"/>
</dbReference>
<dbReference type="InterPro" id="IPR012349">
    <property type="entry name" value="Split_barrel_FMN-bd"/>
</dbReference>
<name>F6FPM3_ISOV2</name>
<feature type="binding site" evidence="5">
    <location>
        <begin position="69"/>
        <end position="74"/>
    </location>
    <ligand>
        <name>FMN</name>
        <dbReference type="ChEBI" id="CHEBI:58210"/>
    </ligand>
</feature>
<dbReference type="PANTHER" id="PTHR10851">
    <property type="entry name" value="PYRIDOXINE-5-PHOSPHATE OXIDASE"/>
    <property type="match status" value="1"/>
</dbReference>
<dbReference type="RefSeq" id="WP_013839146.1">
    <property type="nucleotide sequence ID" value="NC_015588.1"/>
</dbReference>
<sequence length="230" mass="25110">MTTFRERLRDLPVFPEDLPGWEVADLDALPATPHELFVAWFDDAVDAGLLAPHAATLSTTDAAGRVHARTLICKEVTDDGWWFAGHADSPKGRDLESNPHAALTFFWRELGRQVRVSGPVTPDAEAGAADFRARPDASRAAGLVGRQSEPLGSLAEHRAAWADALERVRAEPALVAPTWTAWVLAPTEVEFWATGTGTGQTRVRYRTDLAASLEAGDRTPAPWTKELLWP</sequence>
<evidence type="ECO:0000256" key="5">
    <source>
        <dbReference type="PIRSR" id="PIRSR000190-2"/>
    </source>
</evidence>
<evidence type="ECO:0000313" key="8">
    <source>
        <dbReference type="EMBL" id="AEG44755.1"/>
    </source>
</evidence>
<dbReference type="GO" id="GO:0004733">
    <property type="term" value="F:pyridoxamine phosphate oxidase activity"/>
    <property type="evidence" value="ECO:0007669"/>
    <property type="project" value="UniProtKB-EC"/>
</dbReference>
<dbReference type="Proteomes" id="UP000009236">
    <property type="component" value="Chromosome"/>
</dbReference>
<keyword evidence="9" id="KW-1185">Reference proteome</keyword>
<evidence type="ECO:0000256" key="3">
    <source>
        <dbReference type="ARBA" id="ARBA00022643"/>
    </source>
</evidence>
<feature type="domain" description="Pyridoxine 5'-phosphate oxidase dimerisation C-terminal" evidence="7">
    <location>
        <begin position="179"/>
        <end position="230"/>
    </location>
</feature>
<feature type="domain" description="Pyridoxamine 5'-phosphate oxidase N-terminal" evidence="6">
    <location>
        <begin position="41"/>
        <end position="168"/>
    </location>
</feature>
<dbReference type="PANTHER" id="PTHR10851:SF0">
    <property type="entry name" value="PYRIDOXINE-5'-PHOSPHATE OXIDASE"/>
    <property type="match status" value="1"/>
</dbReference>
<dbReference type="NCBIfam" id="NF004231">
    <property type="entry name" value="PRK05679.1"/>
    <property type="match status" value="1"/>
</dbReference>
<keyword evidence="2" id="KW-0285">Flavoprotein</keyword>
<comment type="cofactor">
    <cofactor evidence="5">
        <name>FMN</name>
        <dbReference type="ChEBI" id="CHEBI:58210"/>
    </cofactor>
    <text evidence="5">Binds 1 FMN per subunit.</text>
</comment>
<feature type="binding site" evidence="5">
    <location>
        <position position="91"/>
    </location>
    <ligand>
        <name>FMN</name>
        <dbReference type="ChEBI" id="CHEBI:58210"/>
    </ligand>
</feature>
<dbReference type="EMBL" id="CP002810">
    <property type="protein sequence ID" value="AEG44755.1"/>
    <property type="molecule type" value="Genomic_DNA"/>
</dbReference>
<feature type="binding site" evidence="5">
    <location>
        <position position="202"/>
    </location>
    <ligand>
        <name>FMN</name>
        <dbReference type="ChEBI" id="CHEBI:58210"/>
    </ligand>
</feature>
<comment type="similarity">
    <text evidence="1">Belongs to the pyridoxamine 5'-phosphate oxidase family.</text>
</comment>
<dbReference type="EC" id="1.4.3.5" evidence="8"/>
<evidence type="ECO:0000259" key="7">
    <source>
        <dbReference type="Pfam" id="PF10590"/>
    </source>
</evidence>
<dbReference type="Pfam" id="PF10590">
    <property type="entry name" value="PNP_phzG_C"/>
    <property type="match status" value="1"/>
</dbReference>
<dbReference type="Pfam" id="PF01243">
    <property type="entry name" value="PNPOx_N"/>
    <property type="match status" value="1"/>
</dbReference>
<accession>F6FPM3</accession>
<organism evidence="9">
    <name type="scientific">Isoptericola variabilis (strain 225)</name>
    <dbReference type="NCBI Taxonomy" id="743718"/>
    <lineage>
        <taxon>Bacteria</taxon>
        <taxon>Bacillati</taxon>
        <taxon>Actinomycetota</taxon>
        <taxon>Actinomycetes</taxon>
        <taxon>Micrococcales</taxon>
        <taxon>Promicromonosporaceae</taxon>
        <taxon>Isoptericola</taxon>
    </lineage>
</organism>
<dbReference type="GO" id="GO:0010181">
    <property type="term" value="F:FMN binding"/>
    <property type="evidence" value="ECO:0007669"/>
    <property type="project" value="InterPro"/>
</dbReference>
<dbReference type="InterPro" id="IPR019576">
    <property type="entry name" value="Pyridoxamine_oxidase_dimer_C"/>
</dbReference>
<evidence type="ECO:0000313" key="9">
    <source>
        <dbReference type="Proteomes" id="UP000009236"/>
    </source>
</evidence>
<dbReference type="SUPFAM" id="SSF50475">
    <property type="entry name" value="FMN-binding split barrel"/>
    <property type="match status" value="1"/>
</dbReference>
<dbReference type="Gene3D" id="2.30.110.10">
    <property type="entry name" value="Electron Transport, Fmn-binding Protein, Chain A"/>
    <property type="match status" value="1"/>
</dbReference>
<feature type="binding site" evidence="5">
    <location>
        <position position="113"/>
    </location>
    <ligand>
        <name>FMN</name>
        <dbReference type="ChEBI" id="CHEBI:58210"/>
    </ligand>
</feature>
<dbReference type="InterPro" id="IPR000659">
    <property type="entry name" value="Pyridox_Oxase"/>
</dbReference>
<dbReference type="PIRSF" id="PIRSF000190">
    <property type="entry name" value="Pyd_amn-ph_oxd"/>
    <property type="match status" value="1"/>
</dbReference>
<keyword evidence="4 8" id="KW-0560">Oxidoreductase</keyword>
<reference evidence="8 9" key="1">
    <citation type="submission" date="2011-05" db="EMBL/GenBank/DDBJ databases">
        <title>Complete sequence of Isoptericola variabilis 225.</title>
        <authorList>
            <consortium name="US DOE Joint Genome Institute"/>
            <person name="Lucas S."/>
            <person name="Han J."/>
            <person name="Lapidus A."/>
            <person name="Cheng J.-F."/>
            <person name="Goodwin L."/>
            <person name="Pitluck S."/>
            <person name="Peters L."/>
            <person name="Mikhailova N."/>
            <person name="Zeytun A."/>
            <person name="Han C."/>
            <person name="Tapia R."/>
            <person name="Land M."/>
            <person name="Hauser L."/>
            <person name="Kyrpides N."/>
            <person name="Ivanova N."/>
            <person name="Pagani I."/>
            <person name="Siebers A."/>
            <person name="Allgaier M."/>
            <person name="Thelen M."/>
            <person name="Hugenholtz P."/>
            <person name="Gladden J."/>
            <person name="Woyke T."/>
        </authorList>
    </citation>
    <scope>NUCLEOTIDE SEQUENCE [LARGE SCALE GENOMIC DNA]</scope>
    <source>
        <strain evidence="9">225</strain>
    </source>
</reference>
<feature type="binding site" evidence="5">
    <location>
        <position position="192"/>
    </location>
    <ligand>
        <name>FMN</name>
        <dbReference type="ChEBI" id="CHEBI:58210"/>
    </ligand>
</feature>
<evidence type="ECO:0000259" key="6">
    <source>
        <dbReference type="Pfam" id="PF01243"/>
    </source>
</evidence>
<proteinExistence type="inferred from homology"/>
<dbReference type="HOGENOM" id="CLU_032263_2_3_11"/>
<evidence type="ECO:0000256" key="1">
    <source>
        <dbReference type="ARBA" id="ARBA00007301"/>
    </source>
</evidence>
<feature type="binding site" evidence="5">
    <location>
        <begin position="147"/>
        <end position="148"/>
    </location>
    <ligand>
        <name>FMN</name>
        <dbReference type="ChEBI" id="CHEBI:58210"/>
    </ligand>
</feature>
<dbReference type="GO" id="GO:0008615">
    <property type="term" value="P:pyridoxine biosynthetic process"/>
    <property type="evidence" value="ECO:0007669"/>
    <property type="project" value="InterPro"/>
</dbReference>
<dbReference type="eggNOG" id="COG0259">
    <property type="taxonomic scope" value="Bacteria"/>
</dbReference>
<dbReference type="KEGG" id="iva:Isova_2019"/>
<dbReference type="AlphaFoldDB" id="F6FPM3"/>
<keyword evidence="3 5" id="KW-0288">FMN</keyword>